<dbReference type="GO" id="GO:0016020">
    <property type="term" value="C:membrane"/>
    <property type="evidence" value="ECO:0007669"/>
    <property type="project" value="TreeGrafter"/>
</dbReference>
<keyword evidence="9" id="KW-1185">Reference proteome</keyword>
<comment type="subunit">
    <text evidence="4">Monomer.</text>
</comment>
<dbReference type="KEGG" id="pml:ATP_00441"/>
<evidence type="ECO:0000259" key="6">
    <source>
        <dbReference type="Pfam" id="PF00707"/>
    </source>
</evidence>
<dbReference type="InterPro" id="IPR036787">
    <property type="entry name" value="T_IF-3_N_sf"/>
</dbReference>
<dbReference type="EMBL" id="CU469464">
    <property type="protein sequence ID" value="CAP18628.1"/>
    <property type="molecule type" value="Genomic_DNA"/>
</dbReference>
<evidence type="ECO:0000256" key="2">
    <source>
        <dbReference type="ARBA" id="ARBA00022540"/>
    </source>
</evidence>
<keyword evidence="3 4" id="KW-0648">Protein biosynthesis</keyword>
<reference evidence="8 9" key="1">
    <citation type="journal article" date="2008" name="BMC Genomics">
        <title>The linear chromosome of the plant-pathogenic mycoplasma 'Candidatus Phytoplasma mali'.</title>
        <authorList>
            <person name="Kube M."/>
            <person name="Schneider B."/>
            <person name="Kuhl H."/>
            <person name="Dandekar T."/>
            <person name="Heitmann K."/>
            <person name="Migdoll A.M."/>
            <person name="Reinhardt R."/>
            <person name="Seemueller E."/>
        </authorList>
    </citation>
    <scope>NUCLEOTIDE SEQUENCE [LARGE SCALE GENOMIC DNA]</scope>
    <source>
        <strain evidence="8 9">AT</strain>
    </source>
</reference>
<keyword evidence="2 4" id="KW-0396">Initiation factor</keyword>
<dbReference type="Pfam" id="PF05198">
    <property type="entry name" value="IF3_N"/>
    <property type="match status" value="1"/>
</dbReference>
<dbReference type="HOGENOM" id="CLU_054919_3_2_14"/>
<comment type="similarity">
    <text evidence="1 4">Belongs to the IF-3 family.</text>
</comment>
<dbReference type="AlphaFoldDB" id="B3R0P4"/>
<dbReference type="PANTHER" id="PTHR10938:SF0">
    <property type="entry name" value="TRANSLATION INITIATION FACTOR IF-3, MITOCHONDRIAL"/>
    <property type="match status" value="1"/>
</dbReference>
<accession>B3R0P4</accession>
<evidence type="ECO:0000256" key="5">
    <source>
        <dbReference type="NCBIfam" id="TIGR00168"/>
    </source>
</evidence>
<feature type="domain" description="Translation initiation factor 3 N-terminal" evidence="7">
    <location>
        <begin position="18"/>
        <end position="85"/>
    </location>
</feature>
<sequence>MIKNKKVSANVNLNILYNEDIPNGKYLIIDEKGNKIGVFDKKECLRIAEEKEIDILLVNSSSVPMIARLTDYSKYRYNQQKKNREMKKKQKNINVKEIRIGPNIGLNDFNIKVKNIQKFLSQDDKVKIIMRFRGRMIIHHKLGLEVLKKIITELRHISYTEMEPKLVGNQIIIILLPNKLKKISE</sequence>
<dbReference type="PANTHER" id="PTHR10938">
    <property type="entry name" value="TRANSLATION INITIATION FACTOR IF-3"/>
    <property type="match status" value="1"/>
</dbReference>
<evidence type="ECO:0000256" key="1">
    <source>
        <dbReference type="ARBA" id="ARBA00005439"/>
    </source>
</evidence>
<dbReference type="GO" id="GO:0003743">
    <property type="term" value="F:translation initiation factor activity"/>
    <property type="evidence" value="ECO:0007669"/>
    <property type="project" value="UniProtKB-UniRule"/>
</dbReference>
<name>B3R0P4_PHYMT</name>
<dbReference type="HAMAP" id="MF_00080">
    <property type="entry name" value="IF_3"/>
    <property type="match status" value="1"/>
</dbReference>
<evidence type="ECO:0000256" key="3">
    <source>
        <dbReference type="ARBA" id="ARBA00022917"/>
    </source>
</evidence>
<dbReference type="InterPro" id="IPR019815">
    <property type="entry name" value="Translation_initiation_fac_3_C"/>
</dbReference>
<organism evidence="8 9">
    <name type="scientific">Phytoplasma mali (strain AT)</name>
    <dbReference type="NCBI Taxonomy" id="482235"/>
    <lineage>
        <taxon>Bacteria</taxon>
        <taxon>Bacillati</taxon>
        <taxon>Mycoplasmatota</taxon>
        <taxon>Mollicutes</taxon>
        <taxon>Acholeplasmatales</taxon>
        <taxon>Acholeplasmataceae</taxon>
        <taxon>Candidatus Phytoplasma</taxon>
        <taxon>16SrX (Apple proliferation group)</taxon>
    </lineage>
</organism>
<dbReference type="Gene3D" id="3.10.20.80">
    <property type="entry name" value="Translation initiation factor 3 (IF-3), N-terminal domain"/>
    <property type="match status" value="1"/>
</dbReference>
<keyword evidence="4" id="KW-0963">Cytoplasm</keyword>
<evidence type="ECO:0000313" key="8">
    <source>
        <dbReference type="EMBL" id="CAP18628.1"/>
    </source>
</evidence>
<dbReference type="SUPFAM" id="SSF54364">
    <property type="entry name" value="Translation initiation factor IF3, N-terminal domain"/>
    <property type="match status" value="1"/>
</dbReference>
<dbReference type="GO" id="GO:0032790">
    <property type="term" value="P:ribosome disassembly"/>
    <property type="evidence" value="ECO:0007669"/>
    <property type="project" value="TreeGrafter"/>
</dbReference>
<dbReference type="GO" id="GO:0005829">
    <property type="term" value="C:cytosol"/>
    <property type="evidence" value="ECO:0007669"/>
    <property type="project" value="TreeGrafter"/>
</dbReference>
<dbReference type="STRING" id="37692.ATP_00441"/>
<feature type="domain" description="Translation initiation factor 3 C-terminal" evidence="6">
    <location>
        <begin position="93"/>
        <end position="178"/>
    </location>
</feature>
<evidence type="ECO:0000313" key="9">
    <source>
        <dbReference type="Proteomes" id="UP000002020"/>
    </source>
</evidence>
<dbReference type="GO" id="GO:0043022">
    <property type="term" value="F:ribosome binding"/>
    <property type="evidence" value="ECO:0007669"/>
    <property type="project" value="TreeGrafter"/>
</dbReference>
<dbReference type="eggNOG" id="COG0290">
    <property type="taxonomic scope" value="Bacteria"/>
</dbReference>
<evidence type="ECO:0000256" key="4">
    <source>
        <dbReference type="HAMAP-Rule" id="MF_00080"/>
    </source>
</evidence>
<dbReference type="FunFam" id="3.30.110.10:FF:000001">
    <property type="entry name" value="Translation initiation factor IF-3"/>
    <property type="match status" value="1"/>
</dbReference>
<dbReference type="SUPFAM" id="SSF55200">
    <property type="entry name" value="Translation initiation factor IF3, C-terminal domain"/>
    <property type="match status" value="1"/>
</dbReference>
<protein>
    <recommendedName>
        <fullName evidence="4 5">Translation initiation factor IF-3</fullName>
    </recommendedName>
</protein>
<dbReference type="InterPro" id="IPR019814">
    <property type="entry name" value="Translation_initiation_fac_3_N"/>
</dbReference>
<dbReference type="Gene3D" id="3.30.110.10">
    <property type="entry name" value="Translation initiation factor 3 (IF-3), C-terminal domain"/>
    <property type="match status" value="1"/>
</dbReference>
<comment type="function">
    <text evidence="4">IF-3 binds to the 30S ribosomal subunit and shifts the equilibrium between 70S ribosomes and their 50S and 30S subunits in favor of the free subunits, thus enhancing the availability of 30S subunits on which protein synthesis initiation begins.</text>
</comment>
<dbReference type="NCBIfam" id="TIGR00168">
    <property type="entry name" value="infC"/>
    <property type="match status" value="1"/>
</dbReference>
<proteinExistence type="inferred from homology"/>
<dbReference type="InterPro" id="IPR036788">
    <property type="entry name" value="T_IF-3_C_sf"/>
</dbReference>
<dbReference type="Pfam" id="PF00707">
    <property type="entry name" value="IF3_C"/>
    <property type="match status" value="1"/>
</dbReference>
<dbReference type="Proteomes" id="UP000002020">
    <property type="component" value="Chromosome"/>
</dbReference>
<dbReference type="InterPro" id="IPR001288">
    <property type="entry name" value="Translation_initiation_fac_3"/>
</dbReference>
<gene>
    <name evidence="4 8" type="primary">infC</name>
    <name evidence="8" type="ordered locus">ATP_00441</name>
</gene>
<evidence type="ECO:0000259" key="7">
    <source>
        <dbReference type="Pfam" id="PF05198"/>
    </source>
</evidence>
<comment type="subcellular location">
    <subcellularLocation>
        <location evidence="4">Cytoplasm</location>
    </subcellularLocation>
</comment>